<dbReference type="STRING" id="1121302.SAMN02745163_03070"/>
<dbReference type="AlphaFoldDB" id="A0A1M6P8E9"/>
<reference evidence="1 2" key="1">
    <citation type="submission" date="2016-11" db="EMBL/GenBank/DDBJ databases">
        <authorList>
            <person name="Jaros S."/>
            <person name="Januszkiewicz K."/>
            <person name="Wedrychowicz H."/>
        </authorList>
    </citation>
    <scope>NUCLEOTIDE SEQUENCE [LARGE SCALE GENOMIC DNA]</scope>
    <source>
        <strain evidence="1 2">DSM 21758</strain>
    </source>
</reference>
<dbReference type="Gene3D" id="2.60.40.2000">
    <property type="match status" value="1"/>
</dbReference>
<evidence type="ECO:0000313" key="2">
    <source>
        <dbReference type="Proteomes" id="UP000184310"/>
    </source>
</evidence>
<accession>A0A1M6P8E9</accession>
<organism evidence="1 2">
    <name type="scientific">Clostridium cavendishii DSM 21758</name>
    <dbReference type="NCBI Taxonomy" id="1121302"/>
    <lineage>
        <taxon>Bacteria</taxon>
        <taxon>Bacillati</taxon>
        <taxon>Bacillota</taxon>
        <taxon>Clostridia</taxon>
        <taxon>Eubacteriales</taxon>
        <taxon>Clostridiaceae</taxon>
        <taxon>Clostridium</taxon>
    </lineage>
</organism>
<keyword evidence="2" id="KW-1185">Reference proteome</keyword>
<dbReference type="RefSeq" id="WP_072989646.1">
    <property type="nucleotide sequence ID" value="NZ_FQZB01000013.1"/>
</dbReference>
<dbReference type="Pfam" id="PF07873">
    <property type="entry name" value="YabP"/>
    <property type="match status" value="1"/>
</dbReference>
<dbReference type="Proteomes" id="UP000184310">
    <property type="component" value="Unassembled WGS sequence"/>
</dbReference>
<gene>
    <name evidence="1" type="ORF">SAMN02745163_03070</name>
</gene>
<dbReference type="EMBL" id="FQZB01000013">
    <property type="protein sequence ID" value="SHK04247.1"/>
    <property type="molecule type" value="Genomic_DNA"/>
</dbReference>
<proteinExistence type="predicted"/>
<dbReference type="GO" id="GO:0030435">
    <property type="term" value="P:sporulation resulting in formation of a cellular spore"/>
    <property type="evidence" value="ECO:0007669"/>
    <property type="project" value="InterPro"/>
</dbReference>
<dbReference type="InterPro" id="IPR022476">
    <property type="entry name" value="Spore_YabP/YqfC"/>
</dbReference>
<evidence type="ECO:0000313" key="1">
    <source>
        <dbReference type="EMBL" id="SHK04247.1"/>
    </source>
</evidence>
<dbReference type="PIRSF" id="PIRSF011576">
    <property type="entry name" value="YabP"/>
    <property type="match status" value="1"/>
</dbReference>
<dbReference type="InterPro" id="IPR038705">
    <property type="entry name" value="YabP_sf"/>
</dbReference>
<name>A0A1M6P8E9_9CLOT</name>
<sequence length="98" mass="11090">MENKKEIKQEDVKSNLSLENRKKLNLTGVIEVLSFDDEKILLNTVLGMLTVKGEGLKMNKLDVQNGDVIISGNVSYIVYSGSEIKKKQKQSLFSRLFK</sequence>
<dbReference type="NCBIfam" id="TIGR02892">
    <property type="entry name" value="spore_yabP"/>
    <property type="match status" value="1"/>
</dbReference>
<protein>
    <submittedName>
        <fullName evidence="1">Sporulation protein YabP</fullName>
    </submittedName>
</protein>
<dbReference type="InterPro" id="IPR012504">
    <property type="entry name" value="Spore_YabP"/>
</dbReference>
<dbReference type="OrthoDB" id="9795125at2"/>